<dbReference type="GO" id="GO:0016036">
    <property type="term" value="P:cellular response to phosphate starvation"/>
    <property type="evidence" value="ECO:0007669"/>
    <property type="project" value="TreeGrafter"/>
</dbReference>
<dbReference type="PROSITE" id="PS50109">
    <property type="entry name" value="HIS_KIN"/>
    <property type="match status" value="1"/>
</dbReference>
<dbReference type="Pfam" id="PF00512">
    <property type="entry name" value="HisKA"/>
    <property type="match status" value="1"/>
</dbReference>
<evidence type="ECO:0000256" key="5">
    <source>
        <dbReference type="ARBA" id="ARBA00022679"/>
    </source>
</evidence>
<evidence type="ECO:0000259" key="9">
    <source>
        <dbReference type="PROSITE" id="PS50109"/>
    </source>
</evidence>
<keyword evidence="4" id="KW-0597">Phosphoprotein</keyword>
<dbReference type="CDD" id="cd00082">
    <property type="entry name" value="HisKA"/>
    <property type="match status" value="1"/>
</dbReference>
<evidence type="ECO:0000256" key="1">
    <source>
        <dbReference type="ARBA" id="ARBA00000085"/>
    </source>
</evidence>
<keyword evidence="8" id="KW-0812">Transmembrane</keyword>
<feature type="transmembrane region" description="Helical" evidence="8">
    <location>
        <begin position="12"/>
        <end position="35"/>
    </location>
</feature>
<dbReference type="SUPFAM" id="SSF47384">
    <property type="entry name" value="Homodimeric domain of signal transducing histidine kinase"/>
    <property type="match status" value="1"/>
</dbReference>
<dbReference type="PANTHER" id="PTHR45453:SF1">
    <property type="entry name" value="PHOSPHATE REGULON SENSOR PROTEIN PHOR"/>
    <property type="match status" value="1"/>
</dbReference>
<dbReference type="CDD" id="cd00075">
    <property type="entry name" value="HATPase"/>
    <property type="match status" value="1"/>
</dbReference>
<keyword evidence="8" id="KW-0472">Membrane</keyword>
<keyword evidence="6 10" id="KW-0418">Kinase</keyword>
<accession>A0A9D2SDZ7</accession>
<dbReference type="SMART" id="SM00387">
    <property type="entry name" value="HATPase_c"/>
    <property type="match status" value="1"/>
</dbReference>
<evidence type="ECO:0000256" key="2">
    <source>
        <dbReference type="ARBA" id="ARBA00004370"/>
    </source>
</evidence>
<sequence>MDTSEEVFSYIRVLLLSVAAGLGCWGLMLVVVILLSRRAIRPLAENIERQKQFVTNAGHEIKTPLAIIQSNTEAMELYLGESKWSRNIKEQTRRLSGLMQNLLTLARMDEGAAPVQKTSLSLSGLAEKVLEPFLQPIEAQGIALERDIQPGVTLTSDPAQLEQLLSLLLDNAVKYTGPGGRICLSVKQEGKRARLCLENTCPQLPTVPPDKLFDRFYRGDAARTQKEGGYGIGLAVARSLAQANQGSLHAQYLPPQVIQFVAQFPN</sequence>
<evidence type="ECO:0000313" key="11">
    <source>
        <dbReference type="Proteomes" id="UP000826793"/>
    </source>
</evidence>
<dbReference type="GO" id="GO:0000155">
    <property type="term" value="F:phosphorelay sensor kinase activity"/>
    <property type="evidence" value="ECO:0007669"/>
    <property type="project" value="InterPro"/>
</dbReference>
<dbReference type="PANTHER" id="PTHR45453">
    <property type="entry name" value="PHOSPHATE REGULON SENSOR PROTEIN PHOR"/>
    <property type="match status" value="1"/>
</dbReference>
<organism evidence="10 11">
    <name type="scientific">Candidatus Acutalibacter pullicola</name>
    <dbReference type="NCBI Taxonomy" id="2838417"/>
    <lineage>
        <taxon>Bacteria</taxon>
        <taxon>Bacillati</taxon>
        <taxon>Bacillota</taxon>
        <taxon>Clostridia</taxon>
        <taxon>Eubacteriales</taxon>
        <taxon>Acutalibacteraceae</taxon>
        <taxon>Acutalibacter</taxon>
    </lineage>
</organism>
<evidence type="ECO:0000313" key="10">
    <source>
        <dbReference type="EMBL" id="HJB97170.1"/>
    </source>
</evidence>
<evidence type="ECO:0000256" key="7">
    <source>
        <dbReference type="ARBA" id="ARBA00023012"/>
    </source>
</evidence>
<evidence type="ECO:0000256" key="4">
    <source>
        <dbReference type="ARBA" id="ARBA00022553"/>
    </source>
</evidence>
<dbReference type="EC" id="2.7.13.3" evidence="3"/>
<keyword evidence="7" id="KW-0902">Two-component regulatory system</keyword>
<gene>
    <name evidence="10" type="ORF">H9710_01180</name>
</gene>
<evidence type="ECO:0000256" key="8">
    <source>
        <dbReference type="SAM" id="Phobius"/>
    </source>
</evidence>
<comment type="subcellular location">
    <subcellularLocation>
        <location evidence="2">Membrane</location>
    </subcellularLocation>
</comment>
<comment type="catalytic activity">
    <reaction evidence="1">
        <text>ATP + protein L-histidine = ADP + protein N-phospho-L-histidine.</text>
        <dbReference type="EC" id="2.7.13.3"/>
    </reaction>
</comment>
<dbReference type="GO" id="GO:0004721">
    <property type="term" value="F:phosphoprotein phosphatase activity"/>
    <property type="evidence" value="ECO:0007669"/>
    <property type="project" value="TreeGrafter"/>
</dbReference>
<evidence type="ECO:0000256" key="6">
    <source>
        <dbReference type="ARBA" id="ARBA00022777"/>
    </source>
</evidence>
<dbReference type="AlphaFoldDB" id="A0A9D2SDZ7"/>
<dbReference type="InterPro" id="IPR004358">
    <property type="entry name" value="Sig_transdc_His_kin-like_C"/>
</dbReference>
<keyword evidence="8" id="KW-1133">Transmembrane helix</keyword>
<dbReference type="InterPro" id="IPR003594">
    <property type="entry name" value="HATPase_dom"/>
</dbReference>
<comment type="caution">
    <text evidence="10">The sequence shown here is derived from an EMBL/GenBank/DDBJ whole genome shotgun (WGS) entry which is preliminary data.</text>
</comment>
<name>A0A9D2SDZ7_9FIRM</name>
<dbReference type="InterPro" id="IPR005467">
    <property type="entry name" value="His_kinase_dom"/>
</dbReference>
<dbReference type="Proteomes" id="UP000826793">
    <property type="component" value="Unassembled WGS sequence"/>
</dbReference>
<dbReference type="Pfam" id="PF02518">
    <property type="entry name" value="HATPase_c"/>
    <property type="match status" value="1"/>
</dbReference>
<dbReference type="PRINTS" id="PR00344">
    <property type="entry name" value="BCTRLSENSOR"/>
</dbReference>
<reference evidence="10" key="2">
    <citation type="submission" date="2021-04" db="EMBL/GenBank/DDBJ databases">
        <authorList>
            <person name="Gilroy R."/>
        </authorList>
    </citation>
    <scope>NUCLEOTIDE SEQUENCE</scope>
    <source>
        <strain evidence="10">CHK185-1770</strain>
    </source>
</reference>
<dbReference type="InterPro" id="IPR036890">
    <property type="entry name" value="HATPase_C_sf"/>
</dbReference>
<dbReference type="Gene3D" id="1.10.287.130">
    <property type="match status" value="1"/>
</dbReference>
<dbReference type="InterPro" id="IPR050351">
    <property type="entry name" value="BphY/WalK/GraS-like"/>
</dbReference>
<proteinExistence type="predicted"/>
<evidence type="ECO:0000256" key="3">
    <source>
        <dbReference type="ARBA" id="ARBA00012438"/>
    </source>
</evidence>
<protein>
    <recommendedName>
        <fullName evidence="3">histidine kinase</fullName>
        <ecNumber evidence="3">2.7.13.3</ecNumber>
    </recommendedName>
</protein>
<dbReference type="SUPFAM" id="SSF55874">
    <property type="entry name" value="ATPase domain of HSP90 chaperone/DNA topoisomerase II/histidine kinase"/>
    <property type="match status" value="1"/>
</dbReference>
<dbReference type="InterPro" id="IPR003661">
    <property type="entry name" value="HisK_dim/P_dom"/>
</dbReference>
<dbReference type="GO" id="GO:0005886">
    <property type="term" value="C:plasma membrane"/>
    <property type="evidence" value="ECO:0007669"/>
    <property type="project" value="TreeGrafter"/>
</dbReference>
<feature type="domain" description="Histidine kinase" evidence="9">
    <location>
        <begin position="56"/>
        <end position="266"/>
    </location>
</feature>
<reference evidence="10" key="1">
    <citation type="journal article" date="2021" name="PeerJ">
        <title>Extensive microbial diversity within the chicken gut microbiome revealed by metagenomics and culture.</title>
        <authorList>
            <person name="Gilroy R."/>
            <person name="Ravi A."/>
            <person name="Getino M."/>
            <person name="Pursley I."/>
            <person name="Horton D.L."/>
            <person name="Alikhan N.F."/>
            <person name="Baker D."/>
            <person name="Gharbi K."/>
            <person name="Hall N."/>
            <person name="Watson M."/>
            <person name="Adriaenssens E.M."/>
            <person name="Foster-Nyarko E."/>
            <person name="Jarju S."/>
            <person name="Secka A."/>
            <person name="Antonio M."/>
            <person name="Oren A."/>
            <person name="Chaudhuri R.R."/>
            <person name="La Ragione R."/>
            <person name="Hildebrand F."/>
            <person name="Pallen M.J."/>
        </authorList>
    </citation>
    <scope>NUCLEOTIDE SEQUENCE</scope>
    <source>
        <strain evidence="10">CHK185-1770</strain>
    </source>
</reference>
<dbReference type="EMBL" id="DWXG01000008">
    <property type="protein sequence ID" value="HJB97170.1"/>
    <property type="molecule type" value="Genomic_DNA"/>
</dbReference>
<dbReference type="Gene3D" id="3.30.565.10">
    <property type="entry name" value="Histidine kinase-like ATPase, C-terminal domain"/>
    <property type="match status" value="1"/>
</dbReference>
<dbReference type="SMART" id="SM00388">
    <property type="entry name" value="HisKA"/>
    <property type="match status" value="1"/>
</dbReference>
<keyword evidence="5" id="KW-0808">Transferase</keyword>
<dbReference type="InterPro" id="IPR036097">
    <property type="entry name" value="HisK_dim/P_sf"/>
</dbReference>